<comment type="caution">
    <text evidence="2">The sequence shown here is derived from an EMBL/GenBank/DDBJ whole genome shotgun (WGS) entry which is preliminary data.</text>
</comment>
<dbReference type="EMBL" id="QNRE01000003">
    <property type="protein sequence ID" value="RBO92373.1"/>
    <property type="molecule type" value="Genomic_DNA"/>
</dbReference>
<gene>
    <name evidence="2" type="ORF">DFR74_10315</name>
</gene>
<accession>A0A366DQJ0</accession>
<organism evidence="2 3">
    <name type="scientific">Nocardia puris</name>
    <dbReference type="NCBI Taxonomy" id="208602"/>
    <lineage>
        <taxon>Bacteria</taxon>
        <taxon>Bacillati</taxon>
        <taxon>Actinomycetota</taxon>
        <taxon>Actinomycetes</taxon>
        <taxon>Mycobacteriales</taxon>
        <taxon>Nocardiaceae</taxon>
        <taxon>Nocardia</taxon>
    </lineage>
</organism>
<keyword evidence="3" id="KW-1185">Reference proteome</keyword>
<dbReference type="AlphaFoldDB" id="A0A366DQJ0"/>
<evidence type="ECO:0000313" key="2">
    <source>
        <dbReference type="EMBL" id="RBO92373.1"/>
    </source>
</evidence>
<name>A0A366DQJ0_9NOCA</name>
<reference evidence="2 3" key="1">
    <citation type="submission" date="2018-06" db="EMBL/GenBank/DDBJ databases">
        <title>Genomic Encyclopedia of Type Strains, Phase IV (KMG-IV): sequencing the most valuable type-strain genomes for metagenomic binning, comparative biology and taxonomic classification.</title>
        <authorList>
            <person name="Goeker M."/>
        </authorList>
    </citation>
    <scope>NUCLEOTIDE SEQUENCE [LARGE SCALE GENOMIC DNA]</scope>
    <source>
        <strain evidence="2 3">DSM 44599</strain>
    </source>
</reference>
<dbReference type="RefSeq" id="WP_198161754.1">
    <property type="nucleotide sequence ID" value="NZ_CP107943.1"/>
</dbReference>
<protein>
    <submittedName>
        <fullName evidence="2">Uncharacterized protein</fullName>
    </submittedName>
</protein>
<proteinExistence type="predicted"/>
<dbReference type="Proteomes" id="UP000252586">
    <property type="component" value="Unassembled WGS sequence"/>
</dbReference>
<dbReference type="STRING" id="1210090.GCA_001613185_03503"/>
<evidence type="ECO:0000313" key="3">
    <source>
        <dbReference type="Proteomes" id="UP000252586"/>
    </source>
</evidence>
<sequence>MTGPLWRGLGPGTRTTVRDGLTLPTPRWRDGRLVEERTASEVRGFSVLGARRNAFLVSGTEVPTLPATFPNLGNVTVYNGWCPAPRPADLGPVGVRVGGVPESSGARGWSTSRPLR</sequence>
<feature type="region of interest" description="Disordered" evidence="1">
    <location>
        <begin position="95"/>
        <end position="116"/>
    </location>
</feature>
<evidence type="ECO:0000256" key="1">
    <source>
        <dbReference type="SAM" id="MobiDB-lite"/>
    </source>
</evidence>